<organism evidence="3 4">
    <name type="scientific">Harenicola maris</name>
    <dbReference type="NCBI Taxonomy" id="2841044"/>
    <lineage>
        <taxon>Bacteria</taxon>
        <taxon>Pseudomonadati</taxon>
        <taxon>Pseudomonadota</taxon>
        <taxon>Alphaproteobacteria</taxon>
        <taxon>Rhodobacterales</taxon>
        <taxon>Paracoccaceae</taxon>
        <taxon>Harenicola</taxon>
    </lineage>
</organism>
<dbReference type="GO" id="GO:0030313">
    <property type="term" value="C:cell envelope"/>
    <property type="evidence" value="ECO:0007669"/>
    <property type="project" value="UniProtKB-SubCell"/>
</dbReference>
<gene>
    <name evidence="3" type="ORF">IV417_11170</name>
</gene>
<accession>A0AAP2CPY0</accession>
<evidence type="ECO:0000313" key="4">
    <source>
        <dbReference type="Proteomes" id="UP001315686"/>
    </source>
</evidence>
<sequence>MNRVHARFAGWGAAAAAFTSQPEPKTIGSFARGRQLIAGNLLFAGSLLERPGEVIWDVDMPTRRFETALQGFHWLDDLAAVGDRAARDTAQDWTWAWIERYGRGTGPGWTPDLTGRRLIRWINHAIFLLNGRVPADGQLYFRALAAQTRFLARRWKAAAPGLPRFEALVGLVYSGLALQGMDKHVAPAVAALAVECDAQIDAEGGIPTRNPEELLEVFTLLVWASEALRDADMHPPMALMGAIERIAPTLRALRHADGGLARFHGGERGLDGRLDHALGNSGTRVRTASSAAPDRTMGFARLSAGRTSVVMDAAVPPQGPASANAHASTLAIEVTSGRRPLIVNCGSGASFGEDWRRAGRATASHSALSLVGYSSARFGLRGNARGEIAEMLEDGPSDVRLEKSGGVDGAHLLAGHDGYVATHGLTHLRRLTLSPDGRSLTGQDTLSAFSEDDRAAFDAMMTRTRLKGAEFAVRFHLHPDVAPEVDLGGTAISLGLKSSEVWIMRCDGSARMTLEPSVYLEAGRLKPRACQQIVLRARVADYARQIGWTLAKAQDTPQGVRDYGRIDELPLD</sequence>
<comment type="subcellular location">
    <subcellularLocation>
        <location evidence="1">Cell envelope</location>
    </subcellularLocation>
</comment>
<name>A0AAP2CPY0_9RHOB</name>
<dbReference type="Proteomes" id="UP001315686">
    <property type="component" value="Unassembled WGS sequence"/>
</dbReference>
<dbReference type="Gene3D" id="2.70.98.70">
    <property type="match status" value="1"/>
</dbReference>
<keyword evidence="4" id="KW-1185">Reference proteome</keyword>
<protein>
    <submittedName>
        <fullName evidence="3">Heparinase II/III family protein</fullName>
    </submittedName>
</protein>
<dbReference type="GO" id="GO:0016829">
    <property type="term" value="F:lyase activity"/>
    <property type="evidence" value="ECO:0007669"/>
    <property type="project" value="InterPro"/>
</dbReference>
<dbReference type="EMBL" id="JADQAZ010000002">
    <property type="protein sequence ID" value="MBT0957953.1"/>
    <property type="molecule type" value="Genomic_DNA"/>
</dbReference>
<evidence type="ECO:0000256" key="1">
    <source>
        <dbReference type="ARBA" id="ARBA00004196"/>
    </source>
</evidence>
<comment type="caution">
    <text evidence="3">The sequence shown here is derived from an EMBL/GenBank/DDBJ whole genome shotgun (WGS) entry which is preliminary data.</text>
</comment>
<evidence type="ECO:0000259" key="2">
    <source>
        <dbReference type="Pfam" id="PF07940"/>
    </source>
</evidence>
<dbReference type="Gene3D" id="1.50.10.100">
    <property type="entry name" value="Chondroitin AC/alginate lyase"/>
    <property type="match status" value="1"/>
</dbReference>
<feature type="domain" description="Heparinase II/III-like C-terminal" evidence="2">
    <location>
        <begin position="296"/>
        <end position="549"/>
    </location>
</feature>
<reference evidence="3 4" key="1">
    <citation type="journal article" date="2021" name="Arch. Microbiol.">
        <title>Harenicola maris gen. nov., sp. nov. isolated from the Sea of Japan shallow sediments.</title>
        <authorList>
            <person name="Romanenko L.A."/>
            <person name="Kurilenko V.V."/>
            <person name="Chernysheva N.Y."/>
            <person name="Tekutyeva L.A."/>
            <person name="Velansky P.V."/>
            <person name="Svetashev V.I."/>
            <person name="Isaeva M.P."/>
        </authorList>
    </citation>
    <scope>NUCLEOTIDE SEQUENCE [LARGE SCALE GENOMIC DNA]</scope>
    <source>
        <strain evidence="3 4">KMM 3653</strain>
    </source>
</reference>
<dbReference type="InterPro" id="IPR008929">
    <property type="entry name" value="Chondroitin_lyas"/>
</dbReference>
<evidence type="ECO:0000313" key="3">
    <source>
        <dbReference type="EMBL" id="MBT0957953.1"/>
    </source>
</evidence>
<dbReference type="InterPro" id="IPR012480">
    <property type="entry name" value="Hepar_II_III_C"/>
</dbReference>
<proteinExistence type="predicted"/>
<dbReference type="AlphaFoldDB" id="A0AAP2CPY0"/>
<dbReference type="Pfam" id="PF07940">
    <property type="entry name" value="Hepar_II_III_C"/>
    <property type="match status" value="1"/>
</dbReference>